<protein>
    <submittedName>
        <fullName evidence="5">T9SS type A sorting domain-containing protein</fullName>
    </submittedName>
</protein>
<evidence type="ECO:0000256" key="1">
    <source>
        <dbReference type="ARBA" id="ARBA00022729"/>
    </source>
</evidence>
<accession>A0A6N6RJF7</accession>
<keyword evidence="6" id="KW-1185">Reference proteome</keyword>
<gene>
    <name evidence="5" type="ORF">F8C67_12030</name>
</gene>
<dbReference type="NCBIfam" id="TIGR04183">
    <property type="entry name" value="Por_Secre_tail"/>
    <property type="match status" value="1"/>
</dbReference>
<keyword evidence="1 2" id="KW-0732">Signal</keyword>
<name>A0A6N6RJF7_9FLAO</name>
<dbReference type="AlphaFoldDB" id="A0A6N6RJF7"/>
<comment type="caution">
    <text evidence="5">The sequence shown here is derived from an EMBL/GenBank/DDBJ whole genome shotgun (WGS) entry which is preliminary data.</text>
</comment>
<proteinExistence type="predicted"/>
<organism evidence="5 6">
    <name type="scientific">Phaeocystidibacter luteus</name>
    <dbReference type="NCBI Taxonomy" id="911197"/>
    <lineage>
        <taxon>Bacteria</taxon>
        <taxon>Pseudomonadati</taxon>
        <taxon>Bacteroidota</taxon>
        <taxon>Flavobacteriia</taxon>
        <taxon>Flavobacteriales</taxon>
        <taxon>Phaeocystidibacteraceae</taxon>
        <taxon>Phaeocystidibacter</taxon>
    </lineage>
</organism>
<feature type="domain" description="Fibronectin type-III" evidence="4">
    <location>
        <begin position="276"/>
        <end position="364"/>
    </location>
</feature>
<dbReference type="CDD" id="cd00146">
    <property type="entry name" value="PKD"/>
    <property type="match status" value="1"/>
</dbReference>
<dbReference type="PROSITE" id="PS50093">
    <property type="entry name" value="PKD"/>
    <property type="match status" value="1"/>
</dbReference>
<dbReference type="Pfam" id="PF18962">
    <property type="entry name" value="Por_Secre_tail"/>
    <property type="match status" value="1"/>
</dbReference>
<evidence type="ECO:0000256" key="2">
    <source>
        <dbReference type="SAM" id="SignalP"/>
    </source>
</evidence>
<dbReference type="InterPro" id="IPR013783">
    <property type="entry name" value="Ig-like_fold"/>
</dbReference>
<dbReference type="Gene3D" id="2.60.40.10">
    <property type="entry name" value="Immunoglobulins"/>
    <property type="match status" value="2"/>
</dbReference>
<dbReference type="InterPro" id="IPR036116">
    <property type="entry name" value="FN3_sf"/>
</dbReference>
<dbReference type="Pfam" id="PF18911">
    <property type="entry name" value="PKD_4"/>
    <property type="match status" value="1"/>
</dbReference>
<dbReference type="PROSITE" id="PS50853">
    <property type="entry name" value="FN3"/>
    <property type="match status" value="1"/>
</dbReference>
<evidence type="ECO:0000313" key="6">
    <source>
        <dbReference type="Proteomes" id="UP000468650"/>
    </source>
</evidence>
<dbReference type="SUPFAM" id="SSF49299">
    <property type="entry name" value="PKD domain"/>
    <property type="match status" value="1"/>
</dbReference>
<evidence type="ECO:0000259" key="4">
    <source>
        <dbReference type="PROSITE" id="PS50853"/>
    </source>
</evidence>
<dbReference type="InterPro" id="IPR000601">
    <property type="entry name" value="PKD_dom"/>
</dbReference>
<dbReference type="InterPro" id="IPR003961">
    <property type="entry name" value="FN3_dom"/>
</dbReference>
<dbReference type="SUPFAM" id="SSF49265">
    <property type="entry name" value="Fibronectin type III"/>
    <property type="match status" value="1"/>
</dbReference>
<dbReference type="OrthoDB" id="9792152at2"/>
<evidence type="ECO:0000313" key="5">
    <source>
        <dbReference type="EMBL" id="KAB2807301.1"/>
    </source>
</evidence>
<evidence type="ECO:0000259" key="3">
    <source>
        <dbReference type="PROSITE" id="PS50093"/>
    </source>
</evidence>
<feature type="signal peptide" evidence="2">
    <location>
        <begin position="1"/>
        <end position="32"/>
    </location>
</feature>
<feature type="domain" description="PKD" evidence="3">
    <location>
        <begin position="368"/>
        <end position="431"/>
    </location>
</feature>
<dbReference type="InterPro" id="IPR026444">
    <property type="entry name" value="Secre_tail"/>
</dbReference>
<feature type="chain" id="PRO_5026840639" evidence="2">
    <location>
        <begin position="33"/>
        <end position="533"/>
    </location>
</feature>
<dbReference type="EMBL" id="WBVO01000011">
    <property type="protein sequence ID" value="KAB2807301.1"/>
    <property type="molecule type" value="Genomic_DNA"/>
</dbReference>
<reference evidence="5 6" key="1">
    <citation type="submission" date="2019-09" db="EMBL/GenBank/DDBJ databases">
        <title>Genomes of family Cryomorphaceae.</title>
        <authorList>
            <person name="Bowman J.P."/>
        </authorList>
    </citation>
    <scope>NUCLEOTIDE SEQUENCE [LARGE SCALE GENOMIC DNA]</scope>
    <source>
        <strain evidence="5 6">LMG 25704</strain>
    </source>
</reference>
<dbReference type="InterPro" id="IPR035986">
    <property type="entry name" value="PKD_dom_sf"/>
</dbReference>
<dbReference type="Proteomes" id="UP000468650">
    <property type="component" value="Unassembled WGS sequence"/>
</dbReference>
<sequence>MLSLMKHFTLRARTSALLTTLTFAFVSTLSFAQGNCANAVSNVVFYNQTATTVDIAFTDPKDTVVTIEWGPTCFIMGTGWMYYATNDTITLTGVDSGQCYDFYFSNAPAYNFTCNPAIQYCTPCPYRGDSANNAIMATLDSIGPGLNFYEFSKNGIDNCYTNAHSFTADVDVVWEYVPSPGATEVSISTCSSLDTTRLFVLDSNQQLLSTTNTTCGVGPPSPWNTIHKSEKIDRLQVNPNMRYYIVVEVEQNDSCGSGIYFNIEEKVSFTPPVCSTPYNLDSTVAGCDAIALTWMDSANGASYMVEYGVSGFTQGNGTMVTVTDTFHLLTNLSASATYDVYVSTLCSFDTSAAAGPLTVSTSKSSGQSAVASYSSSFLGIVNGKARYQFDGTGSTADSLIWNFGDGSAWEVGWTPTHSYSVAGVYNATMVAIFGCSVDTVLFTVNVVPWSVDEQLASSVMMYPNPARTSCRIEWSSDLKVTEVVILDRSGRQLQSNVVDASTVELDLTNLANGVYFLQLKYGDGTVQKRLIVQ</sequence>